<feature type="transmembrane region" description="Helical" evidence="8">
    <location>
        <begin position="312"/>
        <end position="330"/>
    </location>
</feature>
<dbReference type="InterPro" id="IPR018093">
    <property type="entry name" value="BCCT_CS"/>
</dbReference>
<reference evidence="9 10" key="1">
    <citation type="submission" date="2016-10" db="EMBL/GenBank/DDBJ databases">
        <authorList>
            <person name="de Groot N.N."/>
        </authorList>
    </citation>
    <scope>NUCLEOTIDE SEQUENCE [LARGE SCALE GENOMIC DNA]</scope>
    <source>
        <strain evidence="9 10">DSM 23126</strain>
    </source>
</reference>
<dbReference type="GO" id="GO:0005886">
    <property type="term" value="C:plasma membrane"/>
    <property type="evidence" value="ECO:0007669"/>
    <property type="project" value="UniProtKB-SubCell"/>
</dbReference>
<dbReference type="OrthoDB" id="9775735at2"/>
<keyword evidence="3" id="KW-0813">Transport</keyword>
<evidence type="ECO:0000313" key="9">
    <source>
        <dbReference type="EMBL" id="SDW42046.1"/>
    </source>
</evidence>
<comment type="subcellular location">
    <subcellularLocation>
        <location evidence="1">Cell membrane</location>
        <topology evidence="1">Multi-pass membrane protein</topology>
    </subcellularLocation>
</comment>
<sequence length="493" mass="54081">MRQMTTVLKVSIVLILLFLAFGVFFTAQLEAAMSAAQAFVFVNFGWYFQILVTLLLIFAVYLGFSKYGKVRLGKPDEKPEFNRLTWFTMLFSAGIGIGLLFYGVSEPIGHFSSPPNGEGGAESDAVRGVSSTWLHWGLHAWAIYALVALALALQQFRYQAPGLMSTTLRPVLGKYAYGRVATVVDIIAVFATLFGVAASLGLGSQQINAGLEFIFGVPYNLGVQFIIMTIITIIFVTSASTGIQRGIKYLSNINLSLTGILLLFMLIAGPTLFLINIFASGLSDYVQNFLGWGLRMDPIDEQEAAWTQNWTVFYWAWWISWTPFVGMFVARISRGRTIREFMAGVLLVPSIVSFFWFSTLGGSAMFLELFEGREVSSQSLETALFYVLETYPLGSLMSVFAIIVVTIFFVTTADSATFVLGMQTTGGSLNPPVSIKIMWGIFFVSVTAILLLVGGLSAFQTAIVVSALPLSVIVILMCVGIVKTLNHDQKRGK</sequence>
<dbReference type="GO" id="GO:0022857">
    <property type="term" value="F:transmembrane transporter activity"/>
    <property type="evidence" value="ECO:0007669"/>
    <property type="project" value="InterPro"/>
</dbReference>
<feature type="transmembrane region" description="Helical" evidence="8">
    <location>
        <begin position="46"/>
        <end position="64"/>
    </location>
</feature>
<feature type="transmembrane region" description="Helical" evidence="8">
    <location>
        <begin position="133"/>
        <end position="156"/>
    </location>
</feature>
<dbReference type="NCBIfam" id="TIGR00842">
    <property type="entry name" value="bcct"/>
    <property type="match status" value="1"/>
</dbReference>
<evidence type="ECO:0000256" key="1">
    <source>
        <dbReference type="ARBA" id="ARBA00004651"/>
    </source>
</evidence>
<evidence type="ECO:0000256" key="3">
    <source>
        <dbReference type="ARBA" id="ARBA00022448"/>
    </source>
</evidence>
<evidence type="ECO:0000256" key="6">
    <source>
        <dbReference type="ARBA" id="ARBA00022989"/>
    </source>
</evidence>
<feature type="transmembrane region" description="Helical" evidence="8">
    <location>
        <begin position="221"/>
        <end position="243"/>
    </location>
</feature>
<keyword evidence="7 8" id="KW-0472">Membrane</keyword>
<keyword evidence="5 8" id="KW-0812">Transmembrane</keyword>
<feature type="transmembrane region" description="Helical" evidence="8">
    <location>
        <begin position="84"/>
        <end position="104"/>
    </location>
</feature>
<proteinExistence type="inferred from homology"/>
<feature type="transmembrane region" description="Helical" evidence="8">
    <location>
        <begin position="459"/>
        <end position="482"/>
    </location>
</feature>
<keyword evidence="6 8" id="KW-1133">Transmembrane helix</keyword>
<evidence type="ECO:0000256" key="8">
    <source>
        <dbReference type="SAM" id="Phobius"/>
    </source>
</evidence>
<name>A0A1H2TDM3_9BACI</name>
<keyword evidence="10" id="KW-1185">Reference proteome</keyword>
<feature type="transmembrane region" description="Helical" evidence="8">
    <location>
        <begin position="396"/>
        <end position="421"/>
    </location>
</feature>
<gene>
    <name evidence="9" type="ORF">SAMN05421781_1355</name>
</gene>
<dbReference type="Pfam" id="PF02028">
    <property type="entry name" value="BCCT"/>
    <property type="match status" value="1"/>
</dbReference>
<comment type="similarity">
    <text evidence="2">Belongs to the BCCT transporter (TC 2.A.15) family.</text>
</comment>
<accession>A0A1H2TDM3</accession>
<evidence type="ECO:0000313" key="10">
    <source>
        <dbReference type="Proteomes" id="UP000199488"/>
    </source>
</evidence>
<keyword evidence="4" id="KW-1003">Cell membrane</keyword>
<dbReference type="AlphaFoldDB" id="A0A1H2TDM3"/>
<dbReference type="InterPro" id="IPR000060">
    <property type="entry name" value="BCCT_transptr"/>
</dbReference>
<dbReference type="EMBL" id="FNNC01000002">
    <property type="protein sequence ID" value="SDW42046.1"/>
    <property type="molecule type" value="Genomic_DNA"/>
</dbReference>
<evidence type="ECO:0000256" key="2">
    <source>
        <dbReference type="ARBA" id="ARBA00005658"/>
    </source>
</evidence>
<evidence type="ECO:0000256" key="4">
    <source>
        <dbReference type="ARBA" id="ARBA00022475"/>
    </source>
</evidence>
<feature type="transmembrane region" description="Helical" evidence="8">
    <location>
        <begin position="177"/>
        <end position="201"/>
    </location>
</feature>
<dbReference type="RefSeq" id="WP_091612814.1">
    <property type="nucleotide sequence ID" value="NZ_FNNC01000002.1"/>
</dbReference>
<protein>
    <submittedName>
        <fullName evidence="9">Glycine betaine transporter</fullName>
    </submittedName>
</protein>
<dbReference type="PANTHER" id="PTHR30047">
    <property type="entry name" value="HIGH-AFFINITY CHOLINE TRANSPORT PROTEIN-RELATED"/>
    <property type="match status" value="1"/>
</dbReference>
<dbReference type="PROSITE" id="PS01303">
    <property type="entry name" value="BCCT"/>
    <property type="match status" value="1"/>
</dbReference>
<dbReference type="PANTHER" id="PTHR30047:SF7">
    <property type="entry name" value="HIGH-AFFINITY CHOLINE TRANSPORT PROTEIN"/>
    <property type="match status" value="1"/>
</dbReference>
<dbReference type="Proteomes" id="UP000199488">
    <property type="component" value="Unassembled WGS sequence"/>
</dbReference>
<feature type="transmembrane region" description="Helical" evidence="8">
    <location>
        <begin position="342"/>
        <end position="367"/>
    </location>
</feature>
<evidence type="ECO:0000256" key="5">
    <source>
        <dbReference type="ARBA" id="ARBA00022692"/>
    </source>
</evidence>
<feature type="transmembrane region" description="Helical" evidence="8">
    <location>
        <begin position="433"/>
        <end position="453"/>
    </location>
</feature>
<evidence type="ECO:0000256" key="7">
    <source>
        <dbReference type="ARBA" id="ARBA00023136"/>
    </source>
</evidence>
<feature type="transmembrane region" description="Helical" evidence="8">
    <location>
        <begin position="255"/>
        <end position="279"/>
    </location>
</feature>
<organism evidence="9 10">
    <name type="scientific">Marinococcus luteus</name>
    <dbReference type="NCBI Taxonomy" id="1122204"/>
    <lineage>
        <taxon>Bacteria</taxon>
        <taxon>Bacillati</taxon>
        <taxon>Bacillota</taxon>
        <taxon>Bacilli</taxon>
        <taxon>Bacillales</taxon>
        <taxon>Bacillaceae</taxon>
        <taxon>Marinococcus</taxon>
    </lineage>
</organism>
<dbReference type="STRING" id="1122204.SAMN05421781_1355"/>